<evidence type="ECO:0000313" key="2">
    <source>
        <dbReference type="Proteomes" id="UP000061018"/>
    </source>
</evidence>
<dbReference type="EMBL" id="CP012382">
    <property type="protein sequence ID" value="AKZ57153.1"/>
    <property type="molecule type" value="Genomic_DNA"/>
</dbReference>
<dbReference type="KEGG" id="samb:SAM23877_4108"/>
<accession>A0A0K2AVZ8</accession>
<gene>
    <name evidence="1" type="ORF">SAM23877_4108</name>
</gene>
<reference evidence="2" key="1">
    <citation type="journal article" date="2015" name="J. Biotechnol.">
        <title>Complete genome sequence of Streptomyces ambofaciens ATCC 23877, the spiramycin producer.</title>
        <authorList>
            <person name="Thibessard A."/>
            <person name="Haas D."/>
            <person name="Gerbaud C."/>
            <person name="Aigle B."/>
            <person name="Lautru S."/>
            <person name="Pernodet J.L."/>
            <person name="Leblond P."/>
        </authorList>
    </citation>
    <scope>NUCLEOTIDE SEQUENCE [LARGE SCALE GENOMIC DNA]</scope>
    <source>
        <strain evidence="2">ATCC 23877 / 3486 / DSM 40053 / JCM 4204 / NBRC 12836 / NRRL B-2516</strain>
    </source>
</reference>
<sequence length="79" mass="9033">MMAIFTTVELSTVFDQDPHDFPDHCTVIPMRPGRAEFHGRFRLPDAYGRVRPTAKSTFEWIVQVGRRSRASKSGVRVGR</sequence>
<dbReference type="AlphaFoldDB" id="A0A0K2AVZ8"/>
<proteinExistence type="predicted"/>
<dbReference type="Proteomes" id="UP000061018">
    <property type="component" value="Chromosome"/>
</dbReference>
<protein>
    <submittedName>
        <fullName evidence="1">Uncharacterized protein</fullName>
    </submittedName>
</protein>
<organism evidence="1 2">
    <name type="scientific">Streptomyces ambofaciens (strain ATCC 23877 / 3486 / DSM 40053 / JCM 4204 / NBRC 12836 / NRRL B-2516)</name>
    <dbReference type="NCBI Taxonomy" id="278992"/>
    <lineage>
        <taxon>Bacteria</taxon>
        <taxon>Bacillati</taxon>
        <taxon>Actinomycetota</taxon>
        <taxon>Actinomycetes</taxon>
        <taxon>Kitasatosporales</taxon>
        <taxon>Streptomycetaceae</taxon>
        <taxon>Streptomyces</taxon>
    </lineage>
</organism>
<name>A0A0K2AVZ8_STRA7</name>
<evidence type="ECO:0000313" key="1">
    <source>
        <dbReference type="EMBL" id="AKZ57153.1"/>
    </source>
</evidence>